<organism evidence="1 2">
    <name type="scientific">Zemynaea arenosa</name>
    <dbReference type="NCBI Taxonomy" id="2561931"/>
    <lineage>
        <taxon>Bacteria</taxon>
        <taxon>Pseudomonadati</taxon>
        <taxon>Pseudomonadota</taxon>
        <taxon>Betaproteobacteria</taxon>
        <taxon>Burkholderiales</taxon>
        <taxon>Oxalobacteraceae</taxon>
        <taxon>Telluria group</taxon>
        <taxon>Zemynaea</taxon>
    </lineage>
</organism>
<gene>
    <name evidence="1" type="ORF">E4L96_10470</name>
</gene>
<dbReference type="AlphaFoldDB" id="A0A4Y9SCX9"/>
<dbReference type="RefSeq" id="WP_135207164.1">
    <property type="nucleotide sequence ID" value="NZ_SPVF01000132.1"/>
</dbReference>
<dbReference type="Proteomes" id="UP000298438">
    <property type="component" value="Unassembled WGS sequence"/>
</dbReference>
<proteinExistence type="predicted"/>
<evidence type="ECO:0000313" key="1">
    <source>
        <dbReference type="EMBL" id="TFW20387.1"/>
    </source>
</evidence>
<dbReference type="EMBL" id="SPVF01000132">
    <property type="protein sequence ID" value="TFW20387.1"/>
    <property type="molecule type" value="Genomic_DNA"/>
</dbReference>
<dbReference type="OrthoDB" id="8776028at2"/>
<evidence type="ECO:0000313" key="2">
    <source>
        <dbReference type="Proteomes" id="UP000298438"/>
    </source>
</evidence>
<name>A0A4Y9SCX9_9BURK</name>
<reference evidence="1 2" key="1">
    <citation type="submission" date="2019-03" db="EMBL/GenBank/DDBJ databases">
        <title>Draft Genome Sequence of Massilia arenosa sp. nov., a Novel Massilia Species Isolated from a Sandy-loam Maize Soil.</title>
        <authorList>
            <person name="Raths R."/>
            <person name="Peta V."/>
            <person name="Bucking H."/>
        </authorList>
    </citation>
    <scope>NUCLEOTIDE SEQUENCE [LARGE SCALE GENOMIC DNA]</scope>
    <source>
        <strain evidence="1 2">MC02</strain>
    </source>
</reference>
<comment type="caution">
    <text evidence="1">The sequence shown here is derived from an EMBL/GenBank/DDBJ whole genome shotgun (WGS) entry which is preliminary data.</text>
</comment>
<accession>A0A4Y9SCX9</accession>
<sequence length="119" mass="13111">MKDERLTGDEYDALEHIRRGAKGTGVNACIGRNAKRLTGLKLVKAERDNKLRLTDKGVEALFLRRCITALQALETGPAAIEPDVAHFLLRKSHIAEAEGGQFTLTEKGRESLSDILGQR</sequence>
<keyword evidence="2" id="KW-1185">Reference proteome</keyword>
<protein>
    <submittedName>
        <fullName evidence="1">Uncharacterized protein</fullName>
    </submittedName>
</protein>